<feature type="signal peptide" evidence="1">
    <location>
        <begin position="1"/>
        <end position="25"/>
    </location>
</feature>
<comment type="caution">
    <text evidence="2">The sequence shown here is derived from an EMBL/GenBank/DDBJ whole genome shotgun (WGS) entry which is preliminary data.</text>
</comment>
<organism evidence="2 3">
    <name type="scientific">Arcicella aurantiaca</name>
    <dbReference type="NCBI Taxonomy" id="591202"/>
    <lineage>
        <taxon>Bacteria</taxon>
        <taxon>Pseudomonadati</taxon>
        <taxon>Bacteroidota</taxon>
        <taxon>Cytophagia</taxon>
        <taxon>Cytophagales</taxon>
        <taxon>Flectobacillaceae</taxon>
        <taxon>Arcicella</taxon>
    </lineage>
</organism>
<dbReference type="Proteomes" id="UP000245489">
    <property type="component" value="Unassembled WGS sequence"/>
</dbReference>
<reference evidence="2 3" key="1">
    <citation type="submission" date="2018-05" db="EMBL/GenBank/DDBJ databases">
        <title>Genomic Encyclopedia of Archaeal and Bacterial Type Strains, Phase II (KMG-II): from individual species to whole genera.</title>
        <authorList>
            <person name="Goeker M."/>
        </authorList>
    </citation>
    <scope>NUCLEOTIDE SEQUENCE [LARGE SCALE GENOMIC DNA]</scope>
    <source>
        <strain evidence="2 3">DSM 22214</strain>
    </source>
</reference>
<dbReference type="InterPro" id="IPR018899">
    <property type="entry name" value="Conjug_transposon_Tra0"/>
</dbReference>
<sequence>MRQSHKARVFSLFILLTMITSNLNAQVHIKSQKFFEVSTHVTDGFNPKLNQSGLGFGIGFGVYNKKENSWVLGLDYLWKNIDVVTNSTQIYLVPVEQFTSSYTYIYKFYRNRNRSMYMNFRTGGIFGYESVNQNERFLTENIKINNVSRFLLGASLGAEIEVHNLIISARQRWTPTSEVKPFYIQLGIALRFNQ</sequence>
<dbReference type="AlphaFoldDB" id="A0A316DGK9"/>
<evidence type="ECO:0000313" key="2">
    <source>
        <dbReference type="EMBL" id="PWK16786.1"/>
    </source>
</evidence>
<dbReference type="Pfam" id="PF10626">
    <property type="entry name" value="TraO"/>
    <property type="match status" value="1"/>
</dbReference>
<feature type="chain" id="PRO_5016462076" evidence="1">
    <location>
        <begin position="26"/>
        <end position="194"/>
    </location>
</feature>
<accession>A0A316DGK9</accession>
<keyword evidence="1" id="KW-0732">Signal</keyword>
<gene>
    <name evidence="2" type="ORF">LV89_04744</name>
</gene>
<dbReference type="OrthoDB" id="1078465at2"/>
<keyword evidence="3" id="KW-1185">Reference proteome</keyword>
<name>A0A316DGK9_9BACT</name>
<protein>
    <submittedName>
        <fullName evidence="2">Conjugative transposon protein TraO</fullName>
    </submittedName>
</protein>
<evidence type="ECO:0000256" key="1">
    <source>
        <dbReference type="SAM" id="SignalP"/>
    </source>
</evidence>
<proteinExistence type="predicted"/>
<dbReference type="EMBL" id="QGGO01000044">
    <property type="protein sequence ID" value="PWK16786.1"/>
    <property type="molecule type" value="Genomic_DNA"/>
</dbReference>
<dbReference type="RefSeq" id="WP_109745403.1">
    <property type="nucleotide sequence ID" value="NZ_QGGO01000044.1"/>
</dbReference>
<evidence type="ECO:0000313" key="3">
    <source>
        <dbReference type="Proteomes" id="UP000245489"/>
    </source>
</evidence>